<keyword evidence="1" id="KW-0175">Coiled coil</keyword>
<accession>A0A7K6B1P5</accession>
<name>A0A7K6B1P5_UPUEP</name>
<comment type="caution">
    <text evidence="2">The sequence shown here is derived from an EMBL/GenBank/DDBJ whole genome shotgun (WGS) entry which is preliminary data.</text>
</comment>
<keyword evidence="3" id="KW-1185">Reference proteome</keyword>
<evidence type="ECO:0000256" key="1">
    <source>
        <dbReference type="SAM" id="Coils"/>
    </source>
</evidence>
<dbReference type="EMBL" id="VZRI01008072">
    <property type="protein sequence ID" value="NWU96154.1"/>
    <property type="molecule type" value="Genomic_DNA"/>
</dbReference>
<dbReference type="AlphaFoldDB" id="A0A7K6B1P5"/>
<organism evidence="2 3">
    <name type="scientific">Upupa epops</name>
    <name type="common">Eurasian hoopoe</name>
    <dbReference type="NCBI Taxonomy" id="57439"/>
    <lineage>
        <taxon>Eukaryota</taxon>
        <taxon>Metazoa</taxon>
        <taxon>Chordata</taxon>
        <taxon>Craniata</taxon>
        <taxon>Vertebrata</taxon>
        <taxon>Euteleostomi</taxon>
        <taxon>Archelosauria</taxon>
        <taxon>Archosauria</taxon>
        <taxon>Dinosauria</taxon>
        <taxon>Saurischia</taxon>
        <taxon>Theropoda</taxon>
        <taxon>Coelurosauria</taxon>
        <taxon>Aves</taxon>
        <taxon>Neognathae</taxon>
        <taxon>Neoaves</taxon>
        <taxon>Telluraves</taxon>
        <taxon>Coraciimorphae</taxon>
        <taxon>Bucerotiformes</taxon>
        <taxon>Upupidae</taxon>
        <taxon>Upupa</taxon>
    </lineage>
</organism>
<dbReference type="GO" id="GO:0030424">
    <property type="term" value="C:axon"/>
    <property type="evidence" value="ECO:0007669"/>
    <property type="project" value="TreeGrafter"/>
</dbReference>
<dbReference type="GO" id="GO:0005813">
    <property type="term" value="C:centrosome"/>
    <property type="evidence" value="ECO:0007669"/>
    <property type="project" value="TreeGrafter"/>
</dbReference>
<dbReference type="InterPro" id="IPR033362">
    <property type="entry name" value="SSNA1_fam"/>
</dbReference>
<dbReference type="GO" id="GO:0048675">
    <property type="term" value="P:axon extension"/>
    <property type="evidence" value="ECO:0007669"/>
    <property type="project" value="TreeGrafter"/>
</dbReference>
<dbReference type="PANTHER" id="PTHR28661">
    <property type="entry name" value="SJOEGREN SYNDROME NUCLEAR AUTOANTIGEN 1"/>
    <property type="match status" value="1"/>
</dbReference>
<feature type="non-terminal residue" evidence="2">
    <location>
        <position position="1"/>
    </location>
</feature>
<protein>
    <submittedName>
        <fullName evidence="2">SSNA1 protein</fullName>
    </submittedName>
</protein>
<feature type="coiled-coil region" evidence="1">
    <location>
        <begin position="19"/>
        <end position="53"/>
    </location>
</feature>
<proteinExistence type="predicted"/>
<evidence type="ECO:0000313" key="3">
    <source>
        <dbReference type="Proteomes" id="UP000544127"/>
    </source>
</evidence>
<dbReference type="Proteomes" id="UP000544127">
    <property type="component" value="Unassembled WGS sequence"/>
</dbReference>
<sequence>MSRAGAASRGYEAELQKGLTELRARREELHGRIRAEEAERERLQGQIVTLTQRLLRSSESLARLLAEGGELDRLIAETEAAYGQV</sequence>
<dbReference type="GO" id="GO:0036064">
    <property type="term" value="C:ciliary basal body"/>
    <property type="evidence" value="ECO:0007669"/>
    <property type="project" value="TreeGrafter"/>
</dbReference>
<feature type="non-terminal residue" evidence="2">
    <location>
        <position position="85"/>
    </location>
</feature>
<gene>
    <name evidence="2" type="primary">Ssna1_1</name>
    <name evidence="2" type="ORF">UPUEPO_R01906</name>
</gene>
<dbReference type="PANTHER" id="PTHR28661:SF1">
    <property type="entry name" value="MICROTUBULE NUCLEATION FACTOR SSNA1"/>
    <property type="match status" value="1"/>
</dbReference>
<evidence type="ECO:0000313" key="2">
    <source>
        <dbReference type="EMBL" id="NWU96154.1"/>
    </source>
</evidence>
<reference evidence="2 3" key="1">
    <citation type="submission" date="2019-09" db="EMBL/GenBank/DDBJ databases">
        <title>Bird 10,000 Genomes (B10K) Project - Family phase.</title>
        <authorList>
            <person name="Zhang G."/>
        </authorList>
    </citation>
    <scope>NUCLEOTIDE SEQUENCE [LARGE SCALE GENOMIC DNA]</scope>
    <source>
        <strain evidence="2">B10K-DU-012-37</strain>
    </source>
</reference>
<dbReference type="OrthoDB" id="295355at2759"/>